<name>A0ABX8WSQ3_9GAMM</name>
<sequence length="330" mass="36958">MQDRGFHPALGLGSAHIQTILSSSVWRGFHVKRSLDATRAIHTLKVVDAGDGARLQGVLSTPLNPSQSALVVLLHGWEGSVHSNYMRATTAALLTAGYRVFRLNFRDHGDSHHLNPDIFHSARIREVIEAIATVVRDIDHTDLFVGGYSLGGNFALRVGIQGAAKLPTLRRTLAVCPPLNPHHTMRRMETGPRIYINYFETKWRRSLRKKRTLFPERHAFADEVLSLPMRALTQWMVEAHTDFASIEDYFDAYLVPNAALAEAPVRAHILMAADDPVIPVGDFDGLDRLSNVDFELHVHGGHCGFLRNWRMQGYAEDWFVRSLNLGCGRS</sequence>
<dbReference type="PIRSF" id="PIRSF005211">
    <property type="entry name" value="Ab_hydro_YheT"/>
    <property type="match status" value="1"/>
</dbReference>
<dbReference type="InterPro" id="IPR029058">
    <property type="entry name" value="AB_hydrolase_fold"/>
</dbReference>
<comment type="similarity">
    <text evidence="1">Belongs to the AB hydrolase superfamily. AB hydrolase 4 family.</text>
</comment>
<dbReference type="Gene3D" id="3.40.50.1820">
    <property type="entry name" value="alpha/beta hydrolase"/>
    <property type="match status" value="1"/>
</dbReference>
<evidence type="ECO:0000313" key="4">
    <source>
        <dbReference type="Proteomes" id="UP000824755"/>
    </source>
</evidence>
<protein>
    <submittedName>
        <fullName evidence="3">Alpha/beta fold hydrolase</fullName>
    </submittedName>
</protein>
<dbReference type="InterPro" id="IPR050960">
    <property type="entry name" value="AB_hydrolase_4_sf"/>
</dbReference>
<dbReference type="Pfam" id="PF12697">
    <property type="entry name" value="Abhydrolase_6"/>
    <property type="match status" value="1"/>
</dbReference>
<evidence type="ECO:0000313" key="3">
    <source>
        <dbReference type="EMBL" id="QYR53860.1"/>
    </source>
</evidence>
<dbReference type="GO" id="GO:0016787">
    <property type="term" value="F:hydrolase activity"/>
    <property type="evidence" value="ECO:0007669"/>
    <property type="project" value="UniProtKB-KW"/>
</dbReference>
<feature type="domain" description="AB hydrolase-1" evidence="2">
    <location>
        <begin position="71"/>
        <end position="307"/>
    </location>
</feature>
<keyword evidence="4" id="KW-1185">Reference proteome</keyword>
<keyword evidence="3" id="KW-0378">Hydrolase</keyword>
<evidence type="ECO:0000259" key="2">
    <source>
        <dbReference type="Pfam" id="PF12697"/>
    </source>
</evidence>
<dbReference type="InterPro" id="IPR000073">
    <property type="entry name" value="AB_hydrolase_1"/>
</dbReference>
<gene>
    <name evidence="3" type="ORF">H8L67_00405</name>
</gene>
<dbReference type="InterPro" id="IPR012020">
    <property type="entry name" value="ABHD4"/>
</dbReference>
<organism evidence="3 4">
    <name type="scientific">Lysobacter soyae</name>
    <dbReference type="NCBI Taxonomy" id="2764185"/>
    <lineage>
        <taxon>Bacteria</taxon>
        <taxon>Pseudomonadati</taxon>
        <taxon>Pseudomonadota</taxon>
        <taxon>Gammaproteobacteria</taxon>
        <taxon>Lysobacterales</taxon>
        <taxon>Lysobacteraceae</taxon>
        <taxon>Lysobacter</taxon>
    </lineage>
</organism>
<reference evidence="3 4" key="1">
    <citation type="submission" date="2021-08" db="EMBL/GenBank/DDBJ databases">
        <title>Lysobacter sp. strain CJ11 Genome sequencing and assembly.</title>
        <authorList>
            <person name="Kim I."/>
        </authorList>
    </citation>
    <scope>NUCLEOTIDE SEQUENCE [LARGE SCALE GENOMIC DNA]</scope>
    <source>
        <strain evidence="3 4">CJ11</strain>
    </source>
</reference>
<dbReference type="PANTHER" id="PTHR10794">
    <property type="entry name" value="ABHYDROLASE DOMAIN-CONTAINING PROTEIN"/>
    <property type="match status" value="1"/>
</dbReference>
<accession>A0ABX8WSQ3</accession>
<proteinExistence type="inferred from homology"/>
<dbReference type="Proteomes" id="UP000824755">
    <property type="component" value="Chromosome"/>
</dbReference>
<dbReference type="SUPFAM" id="SSF53474">
    <property type="entry name" value="alpha/beta-Hydrolases"/>
    <property type="match status" value="1"/>
</dbReference>
<dbReference type="PANTHER" id="PTHR10794:SF63">
    <property type="entry name" value="ALPHA_BETA HYDROLASE 1, ISOFORM A"/>
    <property type="match status" value="1"/>
</dbReference>
<dbReference type="EMBL" id="CP080544">
    <property type="protein sequence ID" value="QYR53860.1"/>
    <property type="molecule type" value="Genomic_DNA"/>
</dbReference>
<evidence type="ECO:0000256" key="1">
    <source>
        <dbReference type="ARBA" id="ARBA00010884"/>
    </source>
</evidence>